<dbReference type="EMBL" id="GBRH01282045">
    <property type="protein sequence ID" value="JAD15850.1"/>
    <property type="molecule type" value="Transcribed_RNA"/>
</dbReference>
<reference evidence="1" key="2">
    <citation type="journal article" date="2015" name="Data Brief">
        <title>Shoot transcriptome of the giant reed, Arundo donax.</title>
        <authorList>
            <person name="Barrero R.A."/>
            <person name="Guerrero F.D."/>
            <person name="Moolhuijzen P."/>
            <person name="Goolsby J.A."/>
            <person name="Tidwell J."/>
            <person name="Bellgard S.E."/>
            <person name="Bellgard M.I."/>
        </authorList>
    </citation>
    <scope>NUCLEOTIDE SEQUENCE</scope>
    <source>
        <tissue evidence="1">Shoot tissue taken approximately 20 cm above the soil surface</tissue>
    </source>
</reference>
<evidence type="ECO:0000313" key="1">
    <source>
        <dbReference type="EMBL" id="JAD15850.1"/>
    </source>
</evidence>
<proteinExistence type="predicted"/>
<reference evidence="1" key="1">
    <citation type="submission" date="2014-09" db="EMBL/GenBank/DDBJ databases">
        <authorList>
            <person name="Magalhaes I.L.F."/>
            <person name="Oliveira U."/>
            <person name="Santos F.R."/>
            <person name="Vidigal T.H.D.A."/>
            <person name="Brescovit A.D."/>
            <person name="Santos A.J."/>
        </authorList>
    </citation>
    <scope>NUCLEOTIDE SEQUENCE</scope>
    <source>
        <tissue evidence="1">Shoot tissue taken approximately 20 cm above the soil surface</tissue>
    </source>
</reference>
<sequence>MYCLFNIQKTINNNAKLRLSNFNSSDFRFDQNYDTKRLHWQIKRYQNYDTKKASLAN</sequence>
<protein>
    <submittedName>
        <fullName evidence="1">Uncharacterized protein</fullName>
    </submittedName>
</protein>
<accession>A0A0A8XT45</accession>
<dbReference type="AlphaFoldDB" id="A0A0A8XT45"/>
<organism evidence="1">
    <name type="scientific">Arundo donax</name>
    <name type="common">Giant reed</name>
    <name type="synonym">Donax arundinaceus</name>
    <dbReference type="NCBI Taxonomy" id="35708"/>
    <lineage>
        <taxon>Eukaryota</taxon>
        <taxon>Viridiplantae</taxon>
        <taxon>Streptophyta</taxon>
        <taxon>Embryophyta</taxon>
        <taxon>Tracheophyta</taxon>
        <taxon>Spermatophyta</taxon>
        <taxon>Magnoliopsida</taxon>
        <taxon>Liliopsida</taxon>
        <taxon>Poales</taxon>
        <taxon>Poaceae</taxon>
        <taxon>PACMAD clade</taxon>
        <taxon>Arundinoideae</taxon>
        <taxon>Arundineae</taxon>
        <taxon>Arundo</taxon>
    </lineage>
</organism>
<name>A0A0A8XT45_ARUDO</name>